<evidence type="ECO:0000313" key="1">
    <source>
        <dbReference type="EMBL" id="MCR2806003.1"/>
    </source>
</evidence>
<gene>
    <name evidence="1" type="ORF">NQZ67_19140</name>
</gene>
<dbReference type="RefSeq" id="WP_257449050.1">
    <property type="nucleotide sequence ID" value="NZ_JANIPJ010000014.1"/>
</dbReference>
<comment type="caution">
    <text evidence="1">The sequence shown here is derived from an EMBL/GenBank/DDBJ whole genome shotgun (WGS) entry which is preliminary data.</text>
</comment>
<keyword evidence="2" id="KW-1185">Reference proteome</keyword>
<accession>A0A9X2SBT8</accession>
<organism evidence="1 2">
    <name type="scientific">Paenibacillus soyae</name>
    <dbReference type="NCBI Taxonomy" id="2969249"/>
    <lineage>
        <taxon>Bacteria</taxon>
        <taxon>Bacillati</taxon>
        <taxon>Bacillota</taxon>
        <taxon>Bacilli</taxon>
        <taxon>Bacillales</taxon>
        <taxon>Paenibacillaceae</taxon>
        <taxon>Paenibacillus</taxon>
    </lineage>
</organism>
<name>A0A9X2SBT8_9BACL</name>
<proteinExistence type="predicted"/>
<dbReference type="AlphaFoldDB" id="A0A9X2SBT8"/>
<dbReference type="EMBL" id="JANIPJ010000014">
    <property type="protein sequence ID" value="MCR2806003.1"/>
    <property type="molecule type" value="Genomic_DNA"/>
</dbReference>
<dbReference type="Proteomes" id="UP001141950">
    <property type="component" value="Unassembled WGS sequence"/>
</dbReference>
<sequence>MGAELKAFSFFVLPNNVTGGTAIVLTPAPQSIAAFTISTSGSDLVSLFGTVGWQAVVDQGGQVQKVDVIFEMWRGAVGTGELIFRVIDSAQATNQLGQLFDNLRVTTLKHIDKRFQSSSSSVYTLSARLGTGGASAATVIGPITYFGEAIKNGN</sequence>
<protein>
    <submittedName>
        <fullName evidence="1">Uncharacterized protein</fullName>
    </submittedName>
</protein>
<reference evidence="1" key="1">
    <citation type="submission" date="2022-08" db="EMBL/GenBank/DDBJ databases">
        <title>The genomic sequence of strain Paenibacillus sp. SCIV0701.</title>
        <authorList>
            <person name="Zhao H."/>
        </authorList>
    </citation>
    <scope>NUCLEOTIDE SEQUENCE</scope>
    <source>
        <strain evidence="1">SCIV0701</strain>
    </source>
</reference>
<evidence type="ECO:0000313" key="2">
    <source>
        <dbReference type="Proteomes" id="UP001141950"/>
    </source>
</evidence>